<dbReference type="InterPro" id="IPR050723">
    <property type="entry name" value="CFA/CMAS"/>
</dbReference>
<comment type="caution">
    <text evidence="8">The sequence shown here is derived from an EMBL/GenBank/DDBJ whole genome shotgun (WGS) entry which is preliminary data.</text>
</comment>
<feature type="region of interest" description="Disordered" evidence="7">
    <location>
        <begin position="1"/>
        <end position="23"/>
    </location>
</feature>
<dbReference type="GO" id="GO:0032259">
    <property type="term" value="P:methylation"/>
    <property type="evidence" value="ECO:0007669"/>
    <property type="project" value="UniProtKB-KW"/>
</dbReference>
<feature type="compositionally biased region" description="Polar residues" evidence="7">
    <location>
        <begin position="1"/>
        <end position="10"/>
    </location>
</feature>
<evidence type="ECO:0000256" key="1">
    <source>
        <dbReference type="ARBA" id="ARBA00010815"/>
    </source>
</evidence>
<feature type="active site" evidence="6">
    <location>
        <position position="398"/>
    </location>
</feature>
<evidence type="ECO:0000256" key="5">
    <source>
        <dbReference type="ARBA" id="ARBA00023098"/>
    </source>
</evidence>
<name>A0A919CMH6_9PROT</name>
<evidence type="ECO:0000313" key="8">
    <source>
        <dbReference type="EMBL" id="GHD40468.1"/>
    </source>
</evidence>
<comment type="similarity">
    <text evidence="1">Belongs to the CFA/CMAS family.</text>
</comment>
<dbReference type="InterPro" id="IPR029063">
    <property type="entry name" value="SAM-dependent_MTases_sf"/>
</dbReference>
<evidence type="ECO:0000256" key="3">
    <source>
        <dbReference type="ARBA" id="ARBA00022679"/>
    </source>
</evidence>
<dbReference type="CDD" id="cd02440">
    <property type="entry name" value="AdoMet_MTases"/>
    <property type="match status" value="1"/>
</dbReference>
<reference evidence="8" key="2">
    <citation type="submission" date="2020-09" db="EMBL/GenBank/DDBJ databases">
        <authorList>
            <person name="Sun Q."/>
            <person name="Kim S."/>
        </authorList>
    </citation>
    <scope>NUCLEOTIDE SEQUENCE</scope>
    <source>
        <strain evidence="8">KCTC 42651</strain>
    </source>
</reference>
<dbReference type="PIRSF" id="PIRSF003085">
    <property type="entry name" value="CMAS"/>
    <property type="match status" value="1"/>
</dbReference>
<keyword evidence="2" id="KW-0489">Methyltransferase</keyword>
<sequence length="417" mass="47140">MRPILATSSGEYPIPQEPQASTQRWDGLDRWTRAAFRLLSGIAVGRLTVVLADGRAARFEGPLEGPEATLRLRDPGAVRRFMLGGDLAFAEAYMDGAVDCPDPAALVELYVRNQDALGRTALGGLAQTLLRRVRHWFNANTRRGSRRNIAYHYDLGNAFYRRWLDPSMTYSAARFRDPGQSLEAAQEAKYRQLADMLDLRPGQRVLEIGCGWGGFAEVAARDYGVEVLGVTLSREQHAYAVERIAKAGLADRVTFEIRDYRDVEGSFDRIASIEMFEAVGERYWSRFFGLLRDRLAGGGRAALQVITIAEERFAGYRASPDFIQRYIFPGGMLPTRRHLHDLGAAHGLRVAGEDRFGLDYARTLAEWRERFLAEWPAIEPLGFDDRFRRMWEYYLAYCEGGFRGGQIDVCQIAYARN</sequence>
<evidence type="ECO:0000256" key="6">
    <source>
        <dbReference type="PIRSR" id="PIRSR003085-1"/>
    </source>
</evidence>
<dbReference type="PANTHER" id="PTHR43667:SF2">
    <property type="entry name" value="FATTY ACID C-METHYL TRANSFERASE"/>
    <property type="match status" value="1"/>
</dbReference>
<gene>
    <name evidence="8" type="ORF">GCM10017083_03770</name>
</gene>
<dbReference type="PANTHER" id="PTHR43667">
    <property type="entry name" value="CYCLOPROPANE-FATTY-ACYL-PHOSPHOLIPID SYNTHASE"/>
    <property type="match status" value="1"/>
</dbReference>
<dbReference type="GO" id="GO:0008610">
    <property type="term" value="P:lipid biosynthetic process"/>
    <property type="evidence" value="ECO:0007669"/>
    <property type="project" value="InterPro"/>
</dbReference>
<reference evidence="8" key="1">
    <citation type="journal article" date="2014" name="Int. J. Syst. Evol. Microbiol.">
        <title>Complete genome sequence of Corynebacterium casei LMG S-19264T (=DSM 44701T), isolated from a smear-ripened cheese.</title>
        <authorList>
            <consortium name="US DOE Joint Genome Institute (JGI-PGF)"/>
            <person name="Walter F."/>
            <person name="Albersmeier A."/>
            <person name="Kalinowski J."/>
            <person name="Ruckert C."/>
        </authorList>
    </citation>
    <scope>NUCLEOTIDE SEQUENCE</scope>
    <source>
        <strain evidence="8">KCTC 42651</strain>
    </source>
</reference>
<dbReference type="SUPFAM" id="SSF53335">
    <property type="entry name" value="S-adenosyl-L-methionine-dependent methyltransferases"/>
    <property type="match status" value="1"/>
</dbReference>
<proteinExistence type="inferred from homology"/>
<keyword evidence="5" id="KW-0443">Lipid metabolism</keyword>
<keyword evidence="4" id="KW-0949">S-adenosyl-L-methionine</keyword>
<evidence type="ECO:0000256" key="2">
    <source>
        <dbReference type="ARBA" id="ARBA00022603"/>
    </source>
</evidence>
<evidence type="ECO:0000313" key="9">
    <source>
        <dbReference type="Proteomes" id="UP000630353"/>
    </source>
</evidence>
<dbReference type="GO" id="GO:0008168">
    <property type="term" value="F:methyltransferase activity"/>
    <property type="evidence" value="ECO:0007669"/>
    <property type="project" value="UniProtKB-KW"/>
</dbReference>
<dbReference type="Pfam" id="PF02353">
    <property type="entry name" value="CMAS"/>
    <property type="match status" value="1"/>
</dbReference>
<dbReference type="RefSeq" id="WP_189987210.1">
    <property type="nucleotide sequence ID" value="NZ_BMZS01000001.1"/>
</dbReference>
<dbReference type="Gene3D" id="3.40.50.150">
    <property type="entry name" value="Vaccinia Virus protein VP39"/>
    <property type="match status" value="1"/>
</dbReference>
<evidence type="ECO:0000256" key="7">
    <source>
        <dbReference type="SAM" id="MobiDB-lite"/>
    </source>
</evidence>
<dbReference type="InterPro" id="IPR003333">
    <property type="entry name" value="CMAS"/>
</dbReference>
<keyword evidence="3" id="KW-0808">Transferase</keyword>
<protein>
    <submittedName>
        <fullName evidence="8">Cyclopropane-fatty-acyl-phospholipid synthase</fullName>
    </submittedName>
</protein>
<evidence type="ECO:0000256" key="4">
    <source>
        <dbReference type="ARBA" id="ARBA00022691"/>
    </source>
</evidence>
<accession>A0A919CMH6</accession>
<organism evidence="8 9">
    <name type="scientific">Thalassobaculum fulvum</name>
    <dbReference type="NCBI Taxonomy" id="1633335"/>
    <lineage>
        <taxon>Bacteria</taxon>
        <taxon>Pseudomonadati</taxon>
        <taxon>Pseudomonadota</taxon>
        <taxon>Alphaproteobacteria</taxon>
        <taxon>Rhodospirillales</taxon>
        <taxon>Thalassobaculaceae</taxon>
        <taxon>Thalassobaculum</taxon>
    </lineage>
</organism>
<dbReference type="EMBL" id="BMZS01000001">
    <property type="protein sequence ID" value="GHD40468.1"/>
    <property type="molecule type" value="Genomic_DNA"/>
</dbReference>
<dbReference type="Proteomes" id="UP000630353">
    <property type="component" value="Unassembled WGS sequence"/>
</dbReference>
<dbReference type="AlphaFoldDB" id="A0A919CMH6"/>
<keyword evidence="9" id="KW-1185">Reference proteome</keyword>